<dbReference type="Pfam" id="PF05834">
    <property type="entry name" value="Lycopene_cycl"/>
    <property type="match status" value="1"/>
</dbReference>
<evidence type="ECO:0000256" key="3">
    <source>
        <dbReference type="ARBA" id="ARBA00023027"/>
    </source>
</evidence>
<keyword evidence="3" id="KW-0520">NAD</keyword>
<name>Q7VCF0_PROMA</name>
<dbReference type="eggNOG" id="COG0644">
    <property type="taxonomic scope" value="Bacteria"/>
</dbReference>
<dbReference type="RefSeq" id="WP_011124942.1">
    <property type="nucleotide sequence ID" value="NC_005042.1"/>
</dbReference>
<dbReference type="EnsemblBacteria" id="AAP99834">
    <property type="protein sequence ID" value="AAP99834"/>
    <property type="gene ID" value="Pro_0790"/>
</dbReference>
<dbReference type="NCBIfam" id="NF045687">
    <property type="entry name" value="LycopCycCtrL"/>
    <property type="match status" value="1"/>
</dbReference>
<dbReference type="STRING" id="167539.Pro_0790"/>
<protein>
    <submittedName>
        <fullName evidence="4">Lycopene epsilon cyclase</fullName>
    </submittedName>
</protein>
<dbReference type="KEGG" id="pma:Pro_0790"/>
<dbReference type="Proteomes" id="UP000001420">
    <property type="component" value="Chromosome"/>
</dbReference>
<reference evidence="4 5" key="1">
    <citation type="journal article" date="2003" name="Proc. Natl. Acad. Sci. U.S.A.">
        <title>Genome sequence of the cyanobacterium Prochlorococcus marinus SS120, a nearly minimal oxyphototrophic genome.</title>
        <authorList>
            <person name="Dufresne A."/>
            <person name="Salanoubat M."/>
            <person name="Partensky F."/>
            <person name="Artiguenave F."/>
            <person name="Axmann I.M."/>
            <person name="Barbe V."/>
            <person name="Duprat S."/>
            <person name="Galperin M.Y."/>
            <person name="Koonin E.V."/>
            <person name="Le Gall F."/>
            <person name="Makarova K.S."/>
            <person name="Ostrowski M."/>
            <person name="Oztas S."/>
            <person name="Robert C."/>
            <person name="Rogozin I.B."/>
            <person name="Scanlan D.J."/>
            <person name="Tandeau de Marsac N."/>
            <person name="Weissenbach J."/>
            <person name="Wincker P."/>
            <person name="Wolf Y.I."/>
            <person name="Hess W.R."/>
        </authorList>
    </citation>
    <scope>NUCLEOTIDE SEQUENCE [LARGE SCALE GENOMIC DNA]</scope>
    <source>
        <strain evidence="5">SARG / CCMP1375 / SS120</strain>
    </source>
</reference>
<dbReference type="HOGENOM" id="CLU_032956_1_0_3"/>
<dbReference type="EMBL" id="AE017126">
    <property type="protein sequence ID" value="AAP99834.1"/>
    <property type="molecule type" value="Genomic_DNA"/>
</dbReference>
<dbReference type="SUPFAM" id="SSF51905">
    <property type="entry name" value="FAD/NAD(P)-binding domain"/>
    <property type="match status" value="1"/>
</dbReference>
<evidence type="ECO:0000313" key="4">
    <source>
        <dbReference type="EMBL" id="AAP99834.1"/>
    </source>
</evidence>
<keyword evidence="5" id="KW-1185">Reference proteome</keyword>
<evidence type="ECO:0000313" key="5">
    <source>
        <dbReference type="Proteomes" id="UP000001420"/>
    </source>
</evidence>
<dbReference type="GO" id="GO:0016117">
    <property type="term" value="P:carotenoid biosynthetic process"/>
    <property type="evidence" value="ECO:0007669"/>
    <property type="project" value="UniProtKB-KW"/>
</dbReference>
<dbReference type="GO" id="GO:0016860">
    <property type="term" value="F:intramolecular oxidoreductase activity"/>
    <property type="evidence" value="ECO:0007669"/>
    <property type="project" value="UniProtKB-ARBA"/>
</dbReference>
<dbReference type="PANTHER" id="PTHR39757:SF5">
    <property type="entry name" value="OS02G0190600 PROTEIN"/>
    <property type="match status" value="1"/>
</dbReference>
<dbReference type="GO" id="GO:0016705">
    <property type="term" value="F:oxidoreductase activity, acting on paired donors, with incorporation or reduction of molecular oxygen"/>
    <property type="evidence" value="ECO:0007669"/>
    <property type="project" value="InterPro"/>
</dbReference>
<proteinExistence type="inferred from homology"/>
<dbReference type="InterPro" id="IPR010108">
    <property type="entry name" value="Lycopene_cyclase_b/e"/>
</dbReference>
<evidence type="ECO:0000256" key="1">
    <source>
        <dbReference type="ARBA" id="ARBA00006599"/>
    </source>
</evidence>
<gene>
    <name evidence="4" type="primary">lcyE</name>
    <name evidence="4" type="synonym">crtL-e</name>
    <name evidence="4" type="ordered locus">Pro_0790</name>
</gene>
<dbReference type="PATRIC" id="fig|167539.5.peg.837"/>
<evidence type="ECO:0000256" key="2">
    <source>
        <dbReference type="ARBA" id="ARBA00022746"/>
    </source>
</evidence>
<accession>Q7VCF0</accession>
<dbReference type="AlphaFoldDB" id="Q7VCF0"/>
<dbReference type="OrthoDB" id="537501at2"/>
<keyword evidence="2" id="KW-0125">Carotenoid biosynthesis</keyword>
<dbReference type="NCBIfam" id="TIGR01790">
    <property type="entry name" value="carotene-cycl"/>
    <property type="match status" value="1"/>
</dbReference>
<dbReference type="InterPro" id="IPR036188">
    <property type="entry name" value="FAD/NAD-bd_sf"/>
</dbReference>
<organism evidence="4 5">
    <name type="scientific">Prochlorococcus marinus (strain SARG / CCMP1375 / SS120)</name>
    <dbReference type="NCBI Taxonomy" id="167539"/>
    <lineage>
        <taxon>Bacteria</taxon>
        <taxon>Bacillati</taxon>
        <taxon>Cyanobacteriota</taxon>
        <taxon>Cyanophyceae</taxon>
        <taxon>Synechococcales</taxon>
        <taxon>Prochlorococcaceae</taxon>
        <taxon>Prochlorococcus</taxon>
    </lineage>
</organism>
<comment type="similarity">
    <text evidence="1">Belongs to the lycopene cyclase family.</text>
</comment>
<dbReference type="Gene3D" id="3.50.50.60">
    <property type="entry name" value="FAD/NAD(P)-binding domain"/>
    <property type="match status" value="1"/>
</dbReference>
<dbReference type="InterPro" id="IPR054896">
    <property type="entry name" value="LycopCyc"/>
</dbReference>
<dbReference type="PANTHER" id="PTHR39757">
    <property type="match status" value="1"/>
</dbReference>
<sequence>MSTNDPPMDVLVLGSGPGALAIAAALGQEKLRVGVLSINEPSDPWPFTYGIWGEEVDQLGLEGLLKHRWSKTVSYLGDGSTDQNSPKNNAIKHNRDYGLFDKNKLQKHWIDQCNEGAIKWFRGEAYNLEIDNITSSVKTIQGERIIAKLIIDATGYEPVFLNVPKNGEIAVQTCYGIVGEFSEPPVEKNQFVLMDYRSNHLSQEEKEEPPTFLYAMDMGNGKYFLEETSLGLAPPVKLETLKARLHARLKQRKIEIKKIDHEENGVFLPMNIPIPDLNQSILGFGGAAGMVHPASGYLVGALLRRAPSLAKELASAIKDSNKSPSEIAKQGWETLWPKELRRKQALYQFGLEKLMRFPESQLRYFFKSFFSLSNNQWYGFLTNTLTLNQLVAAMWTMFKKAPLNVKWGLMEMKGRELKLLWDFVKPSI</sequence>